<evidence type="ECO:0000313" key="2">
    <source>
        <dbReference type="EMBL" id="KWX77699.1"/>
    </source>
</evidence>
<keyword evidence="1" id="KW-1133">Transmembrane helix</keyword>
<name>A0A132U290_9BACL</name>
<comment type="caution">
    <text evidence="2">The sequence shown here is derived from an EMBL/GenBank/DDBJ whole genome shotgun (WGS) entry which is preliminary data.</text>
</comment>
<keyword evidence="1" id="KW-0472">Membrane</keyword>
<organism evidence="2 3">
    <name type="scientific">Paenibacillus riograndensis</name>
    <dbReference type="NCBI Taxonomy" id="483937"/>
    <lineage>
        <taxon>Bacteria</taxon>
        <taxon>Bacillati</taxon>
        <taxon>Bacillota</taxon>
        <taxon>Bacilli</taxon>
        <taxon>Bacillales</taxon>
        <taxon>Paenibacillaceae</taxon>
        <taxon>Paenibacillus</taxon>
        <taxon>Paenibacillus sonchi group</taxon>
    </lineage>
</organism>
<accession>A0A132U290</accession>
<sequence>MGNKLSVDFYRITDQTAGSRSSTAGIDAFLAMSVYMLAALIGTAFTDLCTQAENFCNKRALPGHGLNSKRADIRTFPVQSDAFTKRRKIILFQA</sequence>
<proteinExistence type="predicted"/>
<dbReference type="Proteomes" id="UP000070475">
    <property type="component" value="Unassembled WGS sequence"/>
</dbReference>
<gene>
    <name evidence="2" type="ORF">AMQ84_11935</name>
</gene>
<dbReference type="EMBL" id="LIRB01000124">
    <property type="protein sequence ID" value="KWX77699.1"/>
    <property type="molecule type" value="Genomic_DNA"/>
</dbReference>
<keyword evidence="1" id="KW-0812">Transmembrane</keyword>
<evidence type="ECO:0000256" key="1">
    <source>
        <dbReference type="SAM" id="Phobius"/>
    </source>
</evidence>
<protein>
    <submittedName>
        <fullName evidence="2">Uncharacterized protein</fullName>
    </submittedName>
</protein>
<reference evidence="2 3" key="1">
    <citation type="submission" date="2015-08" db="EMBL/GenBank/DDBJ databases">
        <title>Genomes of Paenibacillus riograndensis.</title>
        <authorList>
            <person name="Sant'Anna F.H."/>
            <person name="Souza R."/>
            <person name="Ambrosini A."/>
            <person name="Bach E."/>
            <person name="Fernandes G."/>
            <person name="Balsanelli E."/>
            <person name="Baura V.A."/>
            <person name="Pedrosa F.O."/>
            <person name="Souza E.M."/>
            <person name="Passaglia L."/>
        </authorList>
    </citation>
    <scope>NUCLEOTIDE SEQUENCE [LARGE SCALE GENOMIC DNA]</scope>
    <source>
        <strain evidence="2 3">CAS34</strain>
    </source>
</reference>
<dbReference type="AlphaFoldDB" id="A0A132U290"/>
<feature type="transmembrane region" description="Helical" evidence="1">
    <location>
        <begin position="28"/>
        <end position="49"/>
    </location>
</feature>
<evidence type="ECO:0000313" key="3">
    <source>
        <dbReference type="Proteomes" id="UP000070475"/>
    </source>
</evidence>
<keyword evidence="3" id="KW-1185">Reference proteome</keyword>